<evidence type="ECO:0000313" key="13">
    <source>
        <dbReference type="Proteomes" id="UP001140206"/>
    </source>
</evidence>
<evidence type="ECO:0000259" key="9">
    <source>
        <dbReference type="Pfam" id="PF03931"/>
    </source>
</evidence>
<dbReference type="Proteomes" id="UP001140206">
    <property type="component" value="Chromosome 2"/>
</dbReference>
<comment type="subunit">
    <text evidence="7">Part of a SCF (SKP1-cullin-F-box) protein ligase complex.</text>
</comment>
<dbReference type="Pfam" id="PF03931">
    <property type="entry name" value="Skp1_POZ"/>
    <property type="match status" value="1"/>
</dbReference>
<dbReference type="InterPro" id="IPR011333">
    <property type="entry name" value="SKP1/BTB/POZ_sf"/>
</dbReference>
<accession>A0AAV8FSX4</accession>
<dbReference type="EMBL" id="JAMFTS010000004">
    <property type="protein sequence ID" value="KAJ4765030.1"/>
    <property type="molecule type" value="Genomic_DNA"/>
</dbReference>
<evidence type="ECO:0000256" key="7">
    <source>
        <dbReference type="PIRNR" id="PIRNR028729"/>
    </source>
</evidence>
<reference evidence="12" key="1">
    <citation type="submission" date="2022-08" db="EMBL/GenBank/DDBJ databases">
        <authorList>
            <person name="Marques A."/>
        </authorList>
    </citation>
    <scope>NUCLEOTIDE SEQUENCE</scope>
    <source>
        <strain evidence="12">RhyPub2mFocal</strain>
        <tissue evidence="12">Leaves</tissue>
    </source>
</reference>
<evidence type="ECO:0000256" key="1">
    <source>
        <dbReference type="ARBA" id="ARBA00004123"/>
    </source>
</evidence>
<keyword evidence="4 7" id="KW-0833">Ubl conjugation pathway</keyword>
<evidence type="ECO:0000256" key="4">
    <source>
        <dbReference type="ARBA" id="ARBA00022786"/>
    </source>
</evidence>
<gene>
    <name evidence="12" type="ORF">LUZ62_045159</name>
    <name evidence="11" type="ORF">LUZ62_075405</name>
    <name evidence="10" type="ORF">LUZ62_087503</name>
</gene>
<comment type="subcellular location">
    <subcellularLocation>
        <location evidence="1">Nucleus</location>
    </subcellularLocation>
</comment>
<dbReference type="AlphaFoldDB" id="A0AAV8FSX4"/>
<dbReference type="GO" id="GO:0006511">
    <property type="term" value="P:ubiquitin-dependent protein catabolic process"/>
    <property type="evidence" value="ECO:0007669"/>
    <property type="project" value="InterPro"/>
</dbReference>
<protein>
    <recommendedName>
        <fullName evidence="7">SKP1-like protein</fullName>
    </recommendedName>
</protein>
<dbReference type="Proteomes" id="UP001140206">
    <property type="component" value="Chromosome 5"/>
</dbReference>
<evidence type="ECO:0000256" key="2">
    <source>
        <dbReference type="ARBA" id="ARBA00004906"/>
    </source>
</evidence>
<keyword evidence="5" id="KW-0539">Nucleus</keyword>
<dbReference type="InterPro" id="IPR016897">
    <property type="entry name" value="SKP1"/>
</dbReference>
<keyword evidence="13" id="KW-1185">Reference proteome</keyword>
<dbReference type="PIRSF" id="PIRSF028729">
    <property type="entry name" value="E3_ubiquit_lig_SCF_Skp"/>
    <property type="match status" value="1"/>
</dbReference>
<dbReference type="SMART" id="SM00512">
    <property type="entry name" value="Skp1"/>
    <property type="match status" value="1"/>
</dbReference>
<evidence type="ECO:0000259" key="8">
    <source>
        <dbReference type="Pfam" id="PF01466"/>
    </source>
</evidence>
<dbReference type="InterPro" id="IPR001232">
    <property type="entry name" value="SKP1-like"/>
</dbReference>
<dbReference type="EMBL" id="JAMFTS010000002">
    <property type="protein sequence ID" value="KAJ4793913.1"/>
    <property type="molecule type" value="Genomic_DNA"/>
</dbReference>
<evidence type="ECO:0000313" key="10">
    <source>
        <dbReference type="EMBL" id="KAJ4753098.1"/>
    </source>
</evidence>
<dbReference type="CDD" id="cd18322">
    <property type="entry name" value="BTB_POZ_SKP1"/>
    <property type="match status" value="1"/>
</dbReference>
<dbReference type="PANTHER" id="PTHR11165">
    <property type="entry name" value="SKP1"/>
    <property type="match status" value="1"/>
</dbReference>
<evidence type="ECO:0000313" key="11">
    <source>
        <dbReference type="EMBL" id="KAJ4765030.1"/>
    </source>
</evidence>
<dbReference type="Proteomes" id="UP001140206">
    <property type="component" value="Chromosome 4"/>
</dbReference>
<organism evidence="12 13">
    <name type="scientific">Rhynchospora pubera</name>
    <dbReference type="NCBI Taxonomy" id="906938"/>
    <lineage>
        <taxon>Eukaryota</taxon>
        <taxon>Viridiplantae</taxon>
        <taxon>Streptophyta</taxon>
        <taxon>Embryophyta</taxon>
        <taxon>Tracheophyta</taxon>
        <taxon>Spermatophyta</taxon>
        <taxon>Magnoliopsida</taxon>
        <taxon>Liliopsida</taxon>
        <taxon>Poales</taxon>
        <taxon>Cyperaceae</taxon>
        <taxon>Cyperoideae</taxon>
        <taxon>Rhynchosporeae</taxon>
        <taxon>Rhynchospora</taxon>
    </lineage>
</organism>
<comment type="similarity">
    <text evidence="3 7">Belongs to the SKP1 family.</text>
</comment>
<dbReference type="EMBL" id="JAMFTS010000005">
    <property type="protein sequence ID" value="KAJ4753098.1"/>
    <property type="molecule type" value="Genomic_DNA"/>
</dbReference>
<dbReference type="GO" id="GO:0009867">
    <property type="term" value="P:jasmonic acid mediated signaling pathway"/>
    <property type="evidence" value="ECO:0007669"/>
    <property type="project" value="UniProtKB-ARBA"/>
</dbReference>
<dbReference type="InterPro" id="IPR016072">
    <property type="entry name" value="Skp1_comp_dimer"/>
</dbReference>
<comment type="function">
    <text evidence="6 7">Involved in ubiquitination and subsequent proteasomal degradation of target proteins. Together with CUL1, RBX1 and a F-box protein, it forms a SCF E3 ubiquitin ligase complex. The functional specificity of this complex depends on the type of F-box protein. In the SCF complex, it serves as an adapter that links the F-box protein to CUL1.</text>
</comment>
<comment type="caution">
    <text evidence="12">The sequence shown here is derived from an EMBL/GenBank/DDBJ whole genome shotgun (WGS) entry which is preliminary data.</text>
</comment>
<dbReference type="SUPFAM" id="SSF81382">
    <property type="entry name" value="Skp1 dimerisation domain-like"/>
    <property type="match status" value="1"/>
</dbReference>
<evidence type="ECO:0000256" key="3">
    <source>
        <dbReference type="ARBA" id="ARBA00009993"/>
    </source>
</evidence>
<evidence type="ECO:0000256" key="6">
    <source>
        <dbReference type="ARBA" id="ARBA00054396"/>
    </source>
</evidence>
<dbReference type="InterPro" id="IPR016073">
    <property type="entry name" value="Skp1_comp_POZ"/>
</dbReference>
<dbReference type="FunFam" id="3.30.710.10:FF:000170">
    <property type="entry name" value="SKP1-like protein 5"/>
    <property type="match status" value="1"/>
</dbReference>
<feature type="domain" description="SKP1 component dimerisation" evidence="8">
    <location>
        <begin position="107"/>
        <end position="154"/>
    </location>
</feature>
<evidence type="ECO:0000313" key="12">
    <source>
        <dbReference type="EMBL" id="KAJ4793913.1"/>
    </source>
</evidence>
<dbReference type="Gene3D" id="3.30.710.10">
    <property type="entry name" value="Potassium Channel Kv1.1, Chain A"/>
    <property type="match status" value="1"/>
</dbReference>
<evidence type="ECO:0000256" key="5">
    <source>
        <dbReference type="ARBA" id="ARBA00023242"/>
    </source>
</evidence>
<comment type="pathway">
    <text evidence="2 7">Protein modification; protein ubiquitination.</text>
</comment>
<dbReference type="GO" id="GO:0016567">
    <property type="term" value="P:protein ubiquitination"/>
    <property type="evidence" value="ECO:0007669"/>
    <property type="project" value="UniProtKB-UniRule"/>
</dbReference>
<name>A0AAV8FSX4_9POAL</name>
<proteinExistence type="inferred from homology"/>
<dbReference type="InterPro" id="IPR036296">
    <property type="entry name" value="SKP1-like_dim_sf"/>
</dbReference>
<feature type="domain" description="SKP1 component POZ" evidence="9">
    <location>
        <begin position="1"/>
        <end position="59"/>
    </location>
</feature>
<dbReference type="SUPFAM" id="SSF54695">
    <property type="entry name" value="POZ domain"/>
    <property type="match status" value="1"/>
</dbReference>
<sequence>MITLRSSDGEEFVVSETVAKMSQTISHMIEDECADGTIPLPNVNSRILTKVLEYCNKHVPNEQPAEGSTASDTAKDNIEKWDKEFVQIVDDNTLFDLILAANYLSIKGLLDLTCQKVADKMTGKTPEQIREIFHIKNDYTPEEEAEVRRENQWAFE</sequence>
<dbReference type="Pfam" id="PF01466">
    <property type="entry name" value="Skp1"/>
    <property type="match status" value="1"/>
</dbReference>
<dbReference type="GO" id="GO:0005634">
    <property type="term" value="C:nucleus"/>
    <property type="evidence" value="ECO:0007669"/>
    <property type="project" value="UniProtKB-SubCell"/>
</dbReference>